<gene>
    <name evidence="5" type="primary">rlmB</name>
    <name evidence="5" type="ORF">DSCO28_72270</name>
</gene>
<dbReference type="EMBL" id="AP021876">
    <property type="protein sequence ID" value="BBO86661.1"/>
    <property type="molecule type" value="Genomic_DNA"/>
</dbReference>
<dbReference type="InterPro" id="IPR029064">
    <property type="entry name" value="Ribosomal_eL30-like_sf"/>
</dbReference>
<dbReference type="Gene3D" id="3.30.1330.30">
    <property type="match status" value="1"/>
</dbReference>
<comment type="similarity">
    <text evidence="1">Belongs to the class IV-like SAM-binding methyltransferase superfamily. RNA methyltransferase TrmH family.</text>
</comment>
<evidence type="ECO:0000256" key="2">
    <source>
        <dbReference type="ARBA" id="ARBA00022603"/>
    </source>
</evidence>
<dbReference type="AlphaFoldDB" id="A0A5K8A2I6"/>
<evidence type="ECO:0000259" key="4">
    <source>
        <dbReference type="SMART" id="SM00967"/>
    </source>
</evidence>
<accession>A0A5K8A2I6</accession>
<dbReference type="GO" id="GO:0032259">
    <property type="term" value="P:methylation"/>
    <property type="evidence" value="ECO:0007669"/>
    <property type="project" value="UniProtKB-KW"/>
</dbReference>
<dbReference type="RefSeq" id="WP_155325872.1">
    <property type="nucleotide sequence ID" value="NZ_AP021876.1"/>
</dbReference>
<dbReference type="NCBIfam" id="TIGR00186">
    <property type="entry name" value="rRNA_methyl_3"/>
    <property type="match status" value="1"/>
</dbReference>
<dbReference type="SUPFAM" id="SSF75217">
    <property type="entry name" value="alpha/beta knot"/>
    <property type="match status" value="1"/>
</dbReference>
<dbReference type="PANTHER" id="PTHR46429">
    <property type="entry name" value="23S RRNA (GUANOSINE-2'-O-)-METHYLTRANSFERASE RLMB"/>
    <property type="match status" value="1"/>
</dbReference>
<dbReference type="InterPro" id="IPR013123">
    <property type="entry name" value="SpoU_subst-bd"/>
</dbReference>
<dbReference type="SUPFAM" id="SSF55315">
    <property type="entry name" value="L30e-like"/>
    <property type="match status" value="1"/>
</dbReference>
<evidence type="ECO:0000313" key="5">
    <source>
        <dbReference type="EMBL" id="BBO86661.1"/>
    </source>
</evidence>
<dbReference type="Pfam" id="PF08032">
    <property type="entry name" value="SpoU_sub_bind"/>
    <property type="match status" value="1"/>
</dbReference>
<dbReference type="Pfam" id="PF00588">
    <property type="entry name" value="SpoU_methylase"/>
    <property type="match status" value="1"/>
</dbReference>
<evidence type="ECO:0000313" key="6">
    <source>
        <dbReference type="Proteomes" id="UP000425960"/>
    </source>
</evidence>
<dbReference type="Proteomes" id="UP000425960">
    <property type="component" value="Chromosome"/>
</dbReference>
<dbReference type="CDD" id="cd18103">
    <property type="entry name" value="SpoU-like_RlmB"/>
    <property type="match status" value="1"/>
</dbReference>
<dbReference type="InterPro" id="IPR001537">
    <property type="entry name" value="SpoU_MeTrfase"/>
</dbReference>
<dbReference type="InterPro" id="IPR004441">
    <property type="entry name" value="rRNA_MeTrfase_TrmH"/>
</dbReference>
<dbReference type="InterPro" id="IPR029026">
    <property type="entry name" value="tRNA_m1G_MTases_N"/>
</dbReference>
<feature type="domain" description="RNA 2-O ribose methyltransferase substrate binding" evidence="4">
    <location>
        <begin position="17"/>
        <end position="93"/>
    </location>
</feature>
<sequence length="260" mass="27811">MVPKNRQRRPGPNAREVLYGFHPVMEALVAGRRRIEAVMMDRQVPSERQGRVIELAQPCGIPVQTVTVEALRAACGSDHHQGVAMTASPLPMAALESLSFPETGDDGGCLLVLLDSIKDPHNLGAIVRSAHCAGVDALVIPKDRAAGATPAVSKASAGALEHTRLCQVTNLTQAIEWLKKKGVWVAGLAMEAQQTVFQADLQGPLALVVGGEEKGLRPLVRQACDFLVSIPLCGRVDSLNASAAAAVVLFETYRQRHEQH</sequence>
<dbReference type="GO" id="GO:0003723">
    <property type="term" value="F:RNA binding"/>
    <property type="evidence" value="ECO:0007669"/>
    <property type="project" value="InterPro"/>
</dbReference>
<organism evidence="5 6">
    <name type="scientific">Desulfosarcina ovata subsp. sediminis</name>
    <dbReference type="NCBI Taxonomy" id="885957"/>
    <lineage>
        <taxon>Bacteria</taxon>
        <taxon>Pseudomonadati</taxon>
        <taxon>Thermodesulfobacteriota</taxon>
        <taxon>Desulfobacteria</taxon>
        <taxon>Desulfobacterales</taxon>
        <taxon>Desulfosarcinaceae</taxon>
        <taxon>Desulfosarcina</taxon>
    </lineage>
</organism>
<evidence type="ECO:0000256" key="1">
    <source>
        <dbReference type="ARBA" id="ARBA00007228"/>
    </source>
</evidence>
<dbReference type="FunFam" id="3.40.1280.10:FF:000008">
    <property type="entry name" value="Group 3 RNA methyltransferase TrmH"/>
    <property type="match status" value="1"/>
</dbReference>
<dbReference type="PANTHER" id="PTHR46429:SF1">
    <property type="entry name" value="23S RRNA (GUANOSINE-2'-O-)-METHYLTRANSFERASE RLMB"/>
    <property type="match status" value="1"/>
</dbReference>
<dbReference type="GO" id="GO:0005829">
    <property type="term" value="C:cytosol"/>
    <property type="evidence" value="ECO:0007669"/>
    <property type="project" value="TreeGrafter"/>
</dbReference>
<evidence type="ECO:0000256" key="3">
    <source>
        <dbReference type="ARBA" id="ARBA00022679"/>
    </source>
</evidence>
<dbReference type="InterPro" id="IPR029028">
    <property type="entry name" value="Alpha/beta_knot_MTases"/>
</dbReference>
<dbReference type="GO" id="GO:0006396">
    <property type="term" value="P:RNA processing"/>
    <property type="evidence" value="ECO:0007669"/>
    <property type="project" value="InterPro"/>
</dbReference>
<dbReference type="Gene3D" id="3.40.1280.10">
    <property type="match status" value="1"/>
</dbReference>
<dbReference type="GO" id="GO:0008173">
    <property type="term" value="F:RNA methyltransferase activity"/>
    <property type="evidence" value="ECO:0007669"/>
    <property type="project" value="InterPro"/>
</dbReference>
<protein>
    <submittedName>
        <fullName evidence="5">23S rRNA (Guanosine(2251)-2'-O)-methyltransferase RlmB</fullName>
    </submittedName>
</protein>
<proteinExistence type="inferred from homology"/>
<name>A0A5K8A2I6_9BACT</name>
<dbReference type="SMART" id="SM00967">
    <property type="entry name" value="SpoU_sub_bind"/>
    <property type="match status" value="1"/>
</dbReference>
<keyword evidence="2 5" id="KW-0489">Methyltransferase</keyword>
<reference evidence="5 6" key="1">
    <citation type="submission" date="2019-11" db="EMBL/GenBank/DDBJ databases">
        <title>Comparative genomics of hydrocarbon-degrading Desulfosarcina strains.</title>
        <authorList>
            <person name="Watanabe M."/>
            <person name="Kojima H."/>
            <person name="Fukui M."/>
        </authorList>
    </citation>
    <scope>NUCLEOTIDE SEQUENCE [LARGE SCALE GENOMIC DNA]</scope>
    <source>
        <strain evidence="5 6">28bB2T</strain>
    </source>
</reference>
<keyword evidence="3 5" id="KW-0808">Transferase</keyword>
<dbReference type="KEGG" id="dov:DSCO28_72270"/>